<feature type="transmembrane region" description="Helical" evidence="1">
    <location>
        <begin position="638"/>
        <end position="656"/>
    </location>
</feature>
<proteinExistence type="predicted"/>
<reference evidence="3" key="2">
    <citation type="submission" date="2020-05" db="UniProtKB">
        <authorList>
            <consortium name="EnsemblMetazoa"/>
        </authorList>
    </citation>
    <scope>IDENTIFICATION</scope>
    <source>
        <strain evidence="3">A-37</strain>
    </source>
</reference>
<evidence type="ECO:0000259" key="2">
    <source>
        <dbReference type="SMART" id="SM00703"/>
    </source>
</evidence>
<dbReference type="Proteomes" id="UP000075883">
    <property type="component" value="Unassembled WGS sequence"/>
</dbReference>
<dbReference type="VEuPathDB" id="VectorBase:ACUA015522"/>
<evidence type="ECO:0000313" key="4">
    <source>
        <dbReference type="Proteomes" id="UP000075883"/>
    </source>
</evidence>
<dbReference type="SMART" id="SM00703">
    <property type="entry name" value="NRF"/>
    <property type="match status" value="1"/>
</dbReference>
<dbReference type="Pfam" id="PF20146">
    <property type="entry name" value="NRF"/>
    <property type="match status" value="1"/>
</dbReference>
<feature type="transmembrane region" description="Helical" evidence="1">
    <location>
        <begin position="458"/>
        <end position="476"/>
    </location>
</feature>
<feature type="transmembrane region" description="Helical" evidence="1">
    <location>
        <begin position="310"/>
        <end position="329"/>
    </location>
</feature>
<sequence>MHLLTNRNIMLANGENTTGSGNFASTVCNCEWLQSYFLADDETRTACVHGDYITSLNRKMFSLNVPFNPAYSDRVSDECKRQSALFFRSYAASQLWALRMHDASAKVGQGILNGNINQYGDFDQCLNIQQTLHTDGNAMGETVRGRYCLAEVQPTIKPNTQVLKHLFDLIQAHGMLKSNLNDPGHRVPRFSTVHWALCVPAGCTAQDIQLSLGEFLRQYVIDTGLQTEVKVHPALCQTKHYIWREYFTDRTLLVWYGFLLYGLLVLASTLYDLKFQNKVEWFTVFSLIKNTRSILSFKEERNDIACVHGIRFLNAMLLLIAHKSMALFFNPYVNRTEMSEVLGQPWTVIGRAAAIFTDPFIMFSGFLTTFSFVERLQKGQKVRLHQEYVGRLLRIVPPLGALILFCTFILPFLSNGPLWNLVVTNHGDICKQYWWRNMLFIHNYFGFKNMCLTHTHHVGIDTELFFVAPLFIYCVWKWPRRGMIGLVTIALITTVHRFYVTYSLRLANYVYFGTSVKQLFETADFMYTLPYFRVTVYLMGIMLGYACSKYKTMKLTEKQMKIGWYVSTLSIAIAFFGPAPMGSMHYVYNPMHAASYAAFSPIAWCLFFAWTVFTAHLGYRNWVIDLFSWRGFRITTKISYAIYLTQFPIFFYNVGRTRTPQYFEFWPAVIFNTNEYLVVFLSSFLLTVLFETPFINVKKMLFSSNRHAKPAAKGTGSVRAGETPTDGTVRSDIVDENDNIHSSPYIHQRPLPGQRAAIEVHHHVPQRFHVVAAALLDAKMRVDRRVTCRTGQVLVLPVRDVNAGTEVPIFLRQTEVDQEQLVAVPPDTHQEVVRLNVAVDEVFHVQVLEPTDHLVHQHQHGLDCEVSAAEVKQIL</sequence>
<dbReference type="InterPro" id="IPR006621">
    <property type="entry name" value="Nose-resist-to-fluoxetine_N"/>
</dbReference>
<feature type="transmembrane region" description="Helical" evidence="1">
    <location>
        <begin position="483"/>
        <end position="502"/>
    </location>
</feature>
<protein>
    <recommendedName>
        <fullName evidence="2">Nose resistant-to-fluoxetine protein N-terminal domain-containing protein</fullName>
    </recommendedName>
</protein>
<feature type="transmembrane region" description="Helical" evidence="1">
    <location>
        <begin position="676"/>
        <end position="697"/>
    </location>
</feature>
<feature type="transmembrane region" description="Helical" evidence="1">
    <location>
        <begin position="562"/>
        <end position="581"/>
    </location>
</feature>
<dbReference type="GO" id="GO:0016747">
    <property type="term" value="F:acyltransferase activity, transferring groups other than amino-acyl groups"/>
    <property type="evidence" value="ECO:0007669"/>
    <property type="project" value="InterPro"/>
</dbReference>
<feature type="transmembrane region" description="Helical" evidence="1">
    <location>
        <begin position="531"/>
        <end position="550"/>
    </location>
</feature>
<evidence type="ECO:0000256" key="1">
    <source>
        <dbReference type="SAM" id="Phobius"/>
    </source>
</evidence>
<dbReference type="EnsemblMetazoa" id="ACUA015522-RA">
    <property type="protein sequence ID" value="ACUA015522-PA"/>
    <property type="gene ID" value="ACUA015522"/>
</dbReference>
<keyword evidence="1" id="KW-0472">Membrane</keyword>
<accession>A0A182MDC1</accession>
<keyword evidence="1" id="KW-1133">Transmembrane helix</keyword>
<dbReference type="Pfam" id="PF01757">
    <property type="entry name" value="Acyl_transf_3"/>
    <property type="match status" value="1"/>
</dbReference>
<dbReference type="PANTHER" id="PTHR11161">
    <property type="entry name" value="O-ACYLTRANSFERASE"/>
    <property type="match status" value="1"/>
</dbReference>
<dbReference type="InterPro" id="IPR052728">
    <property type="entry name" value="O2_lipid_transport_reg"/>
</dbReference>
<dbReference type="PANTHER" id="PTHR11161:SF4">
    <property type="entry name" value="DROP DEAD"/>
    <property type="match status" value="1"/>
</dbReference>
<organism evidence="3 4">
    <name type="scientific">Anopheles culicifacies</name>
    <dbReference type="NCBI Taxonomy" id="139723"/>
    <lineage>
        <taxon>Eukaryota</taxon>
        <taxon>Metazoa</taxon>
        <taxon>Ecdysozoa</taxon>
        <taxon>Arthropoda</taxon>
        <taxon>Hexapoda</taxon>
        <taxon>Insecta</taxon>
        <taxon>Pterygota</taxon>
        <taxon>Neoptera</taxon>
        <taxon>Endopterygota</taxon>
        <taxon>Diptera</taxon>
        <taxon>Nematocera</taxon>
        <taxon>Culicoidea</taxon>
        <taxon>Culicidae</taxon>
        <taxon>Anophelinae</taxon>
        <taxon>Anopheles</taxon>
        <taxon>culicifacies species complex</taxon>
    </lineage>
</organism>
<keyword evidence="1" id="KW-0812">Transmembrane</keyword>
<feature type="transmembrane region" description="Helical" evidence="1">
    <location>
        <begin position="593"/>
        <end position="617"/>
    </location>
</feature>
<dbReference type="EMBL" id="AXCM01000689">
    <property type="status" value="NOT_ANNOTATED_CDS"/>
    <property type="molecule type" value="Genomic_DNA"/>
</dbReference>
<feature type="transmembrane region" description="Helical" evidence="1">
    <location>
        <begin position="349"/>
        <end position="372"/>
    </location>
</feature>
<feature type="transmembrane region" description="Helical" evidence="1">
    <location>
        <begin position="392"/>
        <end position="413"/>
    </location>
</feature>
<feature type="transmembrane region" description="Helical" evidence="1">
    <location>
        <begin position="253"/>
        <end position="273"/>
    </location>
</feature>
<name>A0A182MDC1_9DIPT</name>
<keyword evidence="4" id="KW-1185">Reference proteome</keyword>
<dbReference type="InterPro" id="IPR002656">
    <property type="entry name" value="Acyl_transf_3_dom"/>
</dbReference>
<reference evidence="4" key="1">
    <citation type="submission" date="2013-09" db="EMBL/GenBank/DDBJ databases">
        <title>The Genome Sequence of Anopheles culicifacies species A.</title>
        <authorList>
            <consortium name="The Broad Institute Genomics Platform"/>
            <person name="Neafsey D.E."/>
            <person name="Besansky N."/>
            <person name="Howell P."/>
            <person name="Walton C."/>
            <person name="Young S.K."/>
            <person name="Zeng Q."/>
            <person name="Gargeya S."/>
            <person name="Fitzgerald M."/>
            <person name="Haas B."/>
            <person name="Abouelleil A."/>
            <person name="Allen A.W."/>
            <person name="Alvarado L."/>
            <person name="Arachchi H.M."/>
            <person name="Berlin A.M."/>
            <person name="Chapman S.B."/>
            <person name="Gainer-Dewar J."/>
            <person name="Goldberg J."/>
            <person name="Griggs A."/>
            <person name="Gujja S."/>
            <person name="Hansen M."/>
            <person name="Howarth C."/>
            <person name="Imamovic A."/>
            <person name="Ireland A."/>
            <person name="Larimer J."/>
            <person name="McCowan C."/>
            <person name="Murphy C."/>
            <person name="Pearson M."/>
            <person name="Poon T.W."/>
            <person name="Priest M."/>
            <person name="Roberts A."/>
            <person name="Saif S."/>
            <person name="Shea T."/>
            <person name="Sisk P."/>
            <person name="Sykes S."/>
            <person name="Wortman J."/>
            <person name="Nusbaum C."/>
            <person name="Birren B."/>
        </authorList>
    </citation>
    <scope>NUCLEOTIDE SEQUENCE [LARGE SCALE GENOMIC DNA]</scope>
    <source>
        <strain evidence="4">A-37</strain>
    </source>
</reference>
<evidence type="ECO:0000313" key="3">
    <source>
        <dbReference type="EnsemblMetazoa" id="ACUA015522-PA"/>
    </source>
</evidence>
<feature type="domain" description="Nose resistant-to-fluoxetine protein N-terminal" evidence="2">
    <location>
        <begin position="76"/>
        <end position="238"/>
    </location>
</feature>
<dbReference type="AlphaFoldDB" id="A0A182MDC1"/>